<dbReference type="GO" id="GO:0003677">
    <property type="term" value="F:DNA binding"/>
    <property type="evidence" value="ECO:0007669"/>
    <property type="project" value="InterPro"/>
</dbReference>
<dbReference type="InterPro" id="IPR009072">
    <property type="entry name" value="Histone-fold"/>
</dbReference>
<keyword evidence="3" id="KW-1185">Reference proteome</keyword>
<dbReference type="AlphaFoldDB" id="A0A8R1XZ60"/>
<evidence type="ECO:0000313" key="3">
    <source>
        <dbReference type="Proteomes" id="UP000024404"/>
    </source>
</evidence>
<name>A0A8R1XZ60_ONCVO</name>
<dbReference type="Gene3D" id="1.10.20.10">
    <property type="entry name" value="Histone, subunit A"/>
    <property type="match status" value="1"/>
</dbReference>
<dbReference type="Proteomes" id="UP000024404">
    <property type="component" value="Unassembled WGS sequence"/>
</dbReference>
<dbReference type="PANTHER" id="PTHR11426">
    <property type="entry name" value="HISTONE H3"/>
    <property type="match status" value="1"/>
</dbReference>
<organism evidence="2 3">
    <name type="scientific">Onchocerca volvulus</name>
    <dbReference type="NCBI Taxonomy" id="6282"/>
    <lineage>
        <taxon>Eukaryota</taxon>
        <taxon>Metazoa</taxon>
        <taxon>Ecdysozoa</taxon>
        <taxon>Nematoda</taxon>
        <taxon>Chromadorea</taxon>
        <taxon>Rhabditida</taxon>
        <taxon>Spirurina</taxon>
        <taxon>Spiruromorpha</taxon>
        <taxon>Filarioidea</taxon>
        <taxon>Onchocercidae</taxon>
        <taxon>Onchocerca</taxon>
    </lineage>
</organism>
<protein>
    <submittedName>
        <fullName evidence="2">Histone domain-containing protein</fullName>
    </submittedName>
</protein>
<dbReference type="PRINTS" id="PR00622">
    <property type="entry name" value="HISTONEH3"/>
</dbReference>
<sequence>MLARHPANDGVKKPHRYRPITITFCEIRHYQKSTKLFIHKLPSQRLLREIAPDFKTEPCKKPLKSI</sequence>
<dbReference type="GO" id="GO:0046982">
    <property type="term" value="F:protein heterodimerization activity"/>
    <property type="evidence" value="ECO:0007669"/>
    <property type="project" value="InterPro"/>
</dbReference>
<dbReference type="OMA" id="ITITFCE"/>
<reference evidence="2" key="2">
    <citation type="submission" date="2022-06" db="UniProtKB">
        <authorList>
            <consortium name="EnsemblMetazoa"/>
        </authorList>
    </citation>
    <scope>IDENTIFICATION</scope>
</reference>
<dbReference type="GO" id="GO:0000786">
    <property type="term" value="C:nucleosome"/>
    <property type="evidence" value="ECO:0007669"/>
    <property type="project" value="InterPro"/>
</dbReference>
<dbReference type="EMBL" id="CMVM020000181">
    <property type="status" value="NOT_ANNOTATED_CDS"/>
    <property type="molecule type" value="Genomic_DNA"/>
</dbReference>
<evidence type="ECO:0000313" key="2">
    <source>
        <dbReference type="EnsemblMetazoa" id="OVOC6799.1"/>
    </source>
</evidence>
<proteinExistence type="inferred from homology"/>
<dbReference type="GO" id="GO:0030527">
    <property type="term" value="F:structural constituent of chromatin"/>
    <property type="evidence" value="ECO:0007669"/>
    <property type="project" value="InterPro"/>
</dbReference>
<accession>A0A8R1XZ60</accession>
<reference evidence="3" key="1">
    <citation type="submission" date="2013-10" db="EMBL/GenBank/DDBJ databases">
        <title>Genome sequencing of Onchocerca volvulus.</title>
        <authorList>
            <person name="Cotton J."/>
            <person name="Tsai J."/>
            <person name="Stanley E."/>
            <person name="Tracey A."/>
            <person name="Holroyd N."/>
            <person name="Lustigman S."/>
            <person name="Berriman M."/>
        </authorList>
    </citation>
    <scope>NUCLEOTIDE SEQUENCE</scope>
</reference>
<dbReference type="EnsemblMetazoa" id="OVOC6799.1">
    <property type="protein sequence ID" value="OVOC6799.1"/>
    <property type="gene ID" value="WBGene00243608"/>
</dbReference>
<dbReference type="SUPFAM" id="SSF47113">
    <property type="entry name" value="Histone-fold"/>
    <property type="match status" value="1"/>
</dbReference>
<evidence type="ECO:0000256" key="1">
    <source>
        <dbReference type="ARBA" id="ARBA00010343"/>
    </source>
</evidence>
<dbReference type="InterPro" id="IPR000164">
    <property type="entry name" value="Histone_H3/CENP-A"/>
</dbReference>
<comment type="similarity">
    <text evidence="1">Belongs to the histone H3 family.</text>
</comment>